<dbReference type="EMBL" id="JBHTJO010000001">
    <property type="protein sequence ID" value="MFD0986549.1"/>
    <property type="molecule type" value="Genomic_DNA"/>
</dbReference>
<protein>
    <submittedName>
        <fullName evidence="2">Uncharacterized protein</fullName>
    </submittedName>
</protein>
<comment type="caution">
    <text evidence="2">The sequence shown here is derived from an EMBL/GenBank/DDBJ whole genome shotgun (WGS) entry which is preliminary data.</text>
</comment>
<evidence type="ECO:0000256" key="1">
    <source>
        <dbReference type="SAM" id="SignalP"/>
    </source>
</evidence>
<sequence length="157" mass="16532">MTAARSILLLAALILIAPPALAEDAPKIGEIFITMAEPENPAAAALLSERDGKTVTLGTINADIATDEHYRIAETCFPTKSAEDPAFGGDIKGKALPLPIEGKPDCSVMFRIEAADDSPYETTGGGTGIVRIPVDETFTVTKQMKDGVTTFVLTPVE</sequence>
<evidence type="ECO:0000313" key="2">
    <source>
        <dbReference type="EMBL" id="MFD0986549.1"/>
    </source>
</evidence>
<proteinExistence type="predicted"/>
<keyword evidence="3" id="KW-1185">Reference proteome</keyword>
<dbReference type="Proteomes" id="UP001597102">
    <property type="component" value="Unassembled WGS sequence"/>
</dbReference>
<dbReference type="RefSeq" id="WP_379086891.1">
    <property type="nucleotide sequence ID" value="NZ_JBHTJO010000001.1"/>
</dbReference>
<feature type="signal peptide" evidence="1">
    <location>
        <begin position="1"/>
        <end position="22"/>
    </location>
</feature>
<evidence type="ECO:0000313" key="3">
    <source>
        <dbReference type="Proteomes" id="UP001597102"/>
    </source>
</evidence>
<keyword evidence="1" id="KW-0732">Signal</keyword>
<feature type="chain" id="PRO_5045693562" evidence="1">
    <location>
        <begin position="23"/>
        <end position="157"/>
    </location>
</feature>
<organism evidence="2 3">
    <name type="scientific">Methyloligella solikamskensis</name>
    <dbReference type="NCBI Taxonomy" id="1177756"/>
    <lineage>
        <taxon>Bacteria</taxon>
        <taxon>Pseudomonadati</taxon>
        <taxon>Pseudomonadota</taxon>
        <taxon>Alphaproteobacteria</taxon>
        <taxon>Hyphomicrobiales</taxon>
        <taxon>Hyphomicrobiaceae</taxon>
        <taxon>Methyloligella</taxon>
    </lineage>
</organism>
<accession>A0ABW3J905</accession>
<name>A0ABW3J905_9HYPH</name>
<reference evidence="3" key="1">
    <citation type="journal article" date="2019" name="Int. J. Syst. Evol. Microbiol.">
        <title>The Global Catalogue of Microorganisms (GCM) 10K type strain sequencing project: providing services to taxonomists for standard genome sequencing and annotation.</title>
        <authorList>
            <consortium name="The Broad Institute Genomics Platform"/>
            <consortium name="The Broad Institute Genome Sequencing Center for Infectious Disease"/>
            <person name="Wu L."/>
            <person name="Ma J."/>
        </authorList>
    </citation>
    <scope>NUCLEOTIDE SEQUENCE [LARGE SCALE GENOMIC DNA]</scope>
    <source>
        <strain evidence="3">CCUG 61697</strain>
    </source>
</reference>
<gene>
    <name evidence="2" type="ORF">ACFQ2F_05505</name>
</gene>